<protein>
    <submittedName>
        <fullName evidence="2">Uncharacterized protein</fullName>
    </submittedName>
</protein>
<feature type="compositionally biased region" description="Polar residues" evidence="1">
    <location>
        <begin position="217"/>
        <end position="231"/>
    </location>
</feature>
<comment type="caution">
    <text evidence="2">The sequence shown here is derived from an EMBL/GenBank/DDBJ whole genome shotgun (WGS) entry which is preliminary data.</text>
</comment>
<name>A0ABP9J601_9ACTN</name>
<proteinExistence type="predicted"/>
<evidence type="ECO:0000313" key="3">
    <source>
        <dbReference type="Proteomes" id="UP001501759"/>
    </source>
</evidence>
<keyword evidence="3" id="KW-1185">Reference proteome</keyword>
<feature type="compositionally biased region" description="Basic and acidic residues" evidence="1">
    <location>
        <begin position="1"/>
        <end position="11"/>
    </location>
</feature>
<organism evidence="2 3">
    <name type="scientific">Streptomyces siamensis</name>
    <dbReference type="NCBI Taxonomy" id="1274986"/>
    <lineage>
        <taxon>Bacteria</taxon>
        <taxon>Bacillati</taxon>
        <taxon>Actinomycetota</taxon>
        <taxon>Actinomycetes</taxon>
        <taxon>Kitasatosporales</taxon>
        <taxon>Streptomycetaceae</taxon>
        <taxon>Streptomyces</taxon>
    </lineage>
</organism>
<gene>
    <name evidence="2" type="ORF">GCM10023335_52970</name>
</gene>
<feature type="region of interest" description="Disordered" evidence="1">
    <location>
        <begin position="1"/>
        <end position="28"/>
    </location>
</feature>
<feature type="compositionally biased region" description="Low complexity" evidence="1">
    <location>
        <begin position="235"/>
        <end position="244"/>
    </location>
</feature>
<feature type="region of interest" description="Disordered" evidence="1">
    <location>
        <begin position="111"/>
        <end position="152"/>
    </location>
</feature>
<feature type="compositionally biased region" description="Basic and acidic residues" evidence="1">
    <location>
        <begin position="70"/>
        <end position="82"/>
    </location>
</feature>
<dbReference type="RefSeq" id="WP_345654293.1">
    <property type="nucleotide sequence ID" value="NZ_BAABKB010000021.1"/>
</dbReference>
<reference evidence="3" key="1">
    <citation type="journal article" date="2019" name="Int. J. Syst. Evol. Microbiol.">
        <title>The Global Catalogue of Microorganisms (GCM) 10K type strain sequencing project: providing services to taxonomists for standard genome sequencing and annotation.</title>
        <authorList>
            <consortium name="The Broad Institute Genomics Platform"/>
            <consortium name="The Broad Institute Genome Sequencing Center for Infectious Disease"/>
            <person name="Wu L."/>
            <person name="Ma J."/>
        </authorList>
    </citation>
    <scope>NUCLEOTIDE SEQUENCE [LARGE SCALE GENOMIC DNA]</scope>
    <source>
        <strain evidence="3">JCM 18409</strain>
    </source>
</reference>
<accession>A0ABP9J601</accession>
<evidence type="ECO:0000313" key="2">
    <source>
        <dbReference type="EMBL" id="GAA5021722.1"/>
    </source>
</evidence>
<dbReference type="EMBL" id="BAABKB010000021">
    <property type="protein sequence ID" value="GAA5021722.1"/>
    <property type="molecule type" value="Genomic_DNA"/>
</dbReference>
<feature type="compositionally biased region" description="Gly residues" evidence="1">
    <location>
        <begin position="18"/>
        <end position="27"/>
    </location>
</feature>
<feature type="region of interest" description="Disordered" evidence="1">
    <location>
        <begin position="61"/>
        <end position="83"/>
    </location>
</feature>
<sequence length="255" mass="25379">MGERLAGEGRRWVHPGGSVTGPGGEEVGPGLETALATALRGAVDQEAEQRAVTAFRVARDAGAHTVRTRRRDDWSVGEEPRAGRPVRTTLAVLLAGLSLGGVAVAAVGSVGSPSHGTGDSQAGKPPTGASSVPDDKNSGTSGQADRPDTAQDTEAHCRAYQQVVGRGHTLNSTAWQRLVTAAGGADTVAAYCAEQLARAEASKAPGTAGKTDEGATSPGQGTAGNSGNSADNPVGAGKNSGNGKANDDTGGSAHK</sequence>
<evidence type="ECO:0000256" key="1">
    <source>
        <dbReference type="SAM" id="MobiDB-lite"/>
    </source>
</evidence>
<dbReference type="Proteomes" id="UP001501759">
    <property type="component" value="Unassembled WGS sequence"/>
</dbReference>
<feature type="region of interest" description="Disordered" evidence="1">
    <location>
        <begin position="202"/>
        <end position="255"/>
    </location>
</feature>